<evidence type="ECO:0000256" key="1">
    <source>
        <dbReference type="SAM" id="MobiDB-lite"/>
    </source>
</evidence>
<evidence type="ECO:0000313" key="3">
    <source>
        <dbReference type="EMBL" id="TIA46545.1"/>
    </source>
</evidence>
<name>A0A4T0CJJ1_AURPU</name>
<reference evidence="3 4" key="1">
    <citation type="submission" date="2018-10" db="EMBL/GenBank/DDBJ databases">
        <title>Fifty Aureobasidium pullulans genomes reveal a recombining polyextremotolerant generalist.</title>
        <authorList>
            <person name="Gostincar C."/>
            <person name="Turk M."/>
            <person name="Zajc J."/>
            <person name="Gunde-Cimerman N."/>
        </authorList>
    </citation>
    <scope>NUCLEOTIDE SEQUENCE [LARGE SCALE GENOMIC DNA]</scope>
    <source>
        <strain evidence="3 4">EXF-3380</strain>
    </source>
</reference>
<keyword evidence="2" id="KW-0812">Transmembrane</keyword>
<comment type="caution">
    <text evidence="3">The sequence shown here is derived from an EMBL/GenBank/DDBJ whole genome shotgun (WGS) entry which is preliminary data.</text>
</comment>
<proteinExistence type="predicted"/>
<accession>A0A4T0CJJ1</accession>
<keyword evidence="2" id="KW-0472">Membrane</keyword>
<sequence length="469" mass="52670">LRIFTRAQFRFVVRTVRIESYITLLGIVLTSLGAFRLGDITMAPRKLINTAKQLYQTFTRLNNELGEGNKNARGIVALHPTGHWYGNVETEYYARKAFDLDCLQVLRPEGWLERGMRKEGVDEFWALDRLIAAAMEYTGDEYESLMKVFFRAWENDLKPDGRPQKNKAAWVRWCELHLVRHHRMAKAERAVDVLHELGLLYPGWWKQIYAQLHGTAVPAANYVSPWDDQPSINLAEVHALNQTYARVTRTIIPLKDQPAMPPQRSNRESTKTGPRAPRKQNITKKPADSAMDSPESESEIDEPANKRVKTNYFREALEDTLAAAASSAAADARRADNDKGDDSDASFTPEDFYPDWIHEHDAIVGRPATTHPQLSHTIGFAPGADAWRALNEPDFAAATRFNPQLNATTAVDSAHQDAVRRARAQGAGTSASVPAVDPYANAMKKGSEDVVWYTPTEEDLAMLPPNDGY</sequence>
<dbReference type="AlphaFoldDB" id="A0A4T0CJJ1"/>
<dbReference type="Proteomes" id="UP000304947">
    <property type="component" value="Unassembled WGS sequence"/>
</dbReference>
<dbReference type="EMBL" id="QZBU01001691">
    <property type="protein sequence ID" value="TIA46545.1"/>
    <property type="molecule type" value="Genomic_DNA"/>
</dbReference>
<feature type="transmembrane region" description="Helical" evidence="2">
    <location>
        <begin position="21"/>
        <end position="38"/>
    </location>
</feature>
<feature type="non-terminal residue" evidence="3">
    <location>
        <position position="1"/>
    </location>
</feature>
<protein>
    <submittedName>
        <fullName evidence="3">Uncharacterized protein</fullName>
    </submittedName>
</protein>
<evidence type="ECO:0000256" key="2">
    <source>
        <dbReference type="SAM" id="Phobius"/>
    </source>
</evidence>
<evidence type="ECO:0000313" key="4">
    <source>
        <dbReference type="Proteomes" id="UP000304947"/>
    </source>
</evidence>
<organism evidence="3 4">
    <name type="scientific">Aureobasidium pullulans</name>
    <name type="common">Black yeast</name>
    <name type="synonym">Pullularia pullulans</name>
    <dbReference type="NCBI Taxonomy" id="5580"/>
    <lineage>
        <taxon>Eukaryota</taxon>
        <taxon>Fungi</taxon>
        <taxon>Dikarya</taxon>
        <taxon>Ascomycota</taxon>
        <taxon>Pezizomycotina</taxon>
        <taxon>Dothideomycetes</taxon>
        <taxon>Dothideomycetidae</taxon>
        <taxon>Dothideales</taxon>
        <taxon>Saccotheciaceae</taxon>
        <taxon>Aureobasidium</taxon>
    </lineage>
</organism>
<keyword evidence="2" id="KW-1133">Transmembrane helix</keyword>
<feature type="region of interest" description="Disordered" evidence="1">
    <location>
        <begin position="252"/>
        <end position="306"/>
    </location>
</feature>
<gene>
    <name evidence="3" type="ORF">D6C83_05309</name>
</gene>